<accession>A0A563ETY7</accession>
<gene>
    <name evidence="2" type="ORF">FKR81_16040</name>
</gene>
<dbReference type="AlphaFoldDB" id="A0A563ETY7"/>
<protein>
    <submittedName>
        <fullName evidence="2">Uncharacterized protein</fullName>
    </submittedName>
</protein>
<evidence type="ECO:0000313" key="2">
    <source>
        <dbReference type="EMBL" id="TWP51136.1"/>
    </source>
</evidence>
<reference evidence="2 3" key="1">
    <citation type="submission" date="2019-07" db="EMBL/GenBank/DDBJ databases">
        <title>Lentzea xizangensis sp. nov., isolated from Qinghai-Tibetan Plateau Soils.</title>
        <authorList>
            <person name="Huang J."/>
        </authorList>
    </citation>
    <scope>NUCLEOTIDE SEQUENCE [LARGE SCALE GENOMIC DNA]</scope>
    <source>
        <strain evidence="2 3">FXJ1.1311</strain>
    </source>
</reference>
<sequence length="76" mass="7729">MKRMITTTALALGALAFAAPVANAGEPVLSGHESVNVPGGAGHIDLHWTVMNGSTFDNTISGDVAGFPVDNNINVP</sequence>
<dbReference type="EMBL" id="VOBR01000009">
    <property type="protein sequence ID" value="TWP51136.1"/>
    <property type="molecule type" value="Genomic_DNA"/>
</dbReference>
<comment type="caution">
    <text evidence="2">The sequence shown here is derived from an EMBL/GenBank/DDBJ whole genome shotgun (WGS) entry which is preliminary data.</text>
</comment>
<keyword evidence="3" id="KW-1185">Reference proteome</keyword>
<organism evidence="2 3">
    <name type="scientific">Lentzea tibetensis</name>
    <dbReference type="NCBI Taxonomy" id="2591470"/>
    <lineage>
        <taxon>Bacteria</taxon>
        <taxon>Bacillati</taxon>
        <taxon>Actinomycetota</taxon>
        <taxon>Actinomycetes</taxon>
        <taxon>Pseudonocardiales</taxon>
        <taxon>Pseudonocardiaceae</taxon>
        <taxon>Lentzea</taxon>
    </lineage>
</organism>
<name>A0A563ETY7_9PSEU</name>
<dbReference type="Proteomes" id="UP000316639">
    <property type="component" value="Unassembled WGS sequence"/>
</dbReference>
<feature type="chain" id="PRO_5022149458" evidence="1">
    <location>
        <begin position="25"/>
        <end position="76"/>
    </location>
</feature>
<feature type="signal peptide" evidence="1">
    <location>
        <begin position="1"/>
        <end position="24"/>
    </location>
</feature>
<keyword evidence="1" id="KW-0732">Signal</keyword>
<proteinExistence type="predicted"/>
<evidence type="ECO:0000313" key="3">
    <source>
        <dbReference type="Proteomes" id="UP000316639"/>
    </source>
</evidence>
<evidence type="ECO:0000256" key="1">
    <source>
        <dbReference type="SAM" id="SignalP"/>
    </source>
</evidence>
<dbReference type="RefSeq" id="WP_146352703.1">
    <property type="nucleotide sequence ID" value="NZ_VOBR01000009.1"/>
</dbReference>